<organism evidence="2 3">
    <name type="scientific">Streptomyces flaveolus</name>
    <dbReference type="NCBI Taxonomy" id="67297"/>
    <lineage>
        <taxon>Bacteria</taxon>
        <taxon>Bacillati</taxon>
        <taxon>Actinomycetota</taxon>
        <taxon>Actinomycetes</taxon>
        <taxon>Kitasatosporales</taxon>
        <taxon>Streptomycetaceae</taxon>
        <taxon>Streptomyces</taxon>
    </lineage>
</organism>
<dbReference type="EMBL" id="JBEPCV010000005">
    <property type="protein sequence ID" value="MER6903806.1"/>
    <property type="molecule type" value="Genomic_DNA"/>
</dbReference>
<reference evidence="2 3" key="1">
    <citation type="submission" date="2024-06" db="EMBL/GenBank/DDBJ databases">
        <title>The Natural Products Discovery Center: Release of the First 8490 Sequenced Strains for Exploring Actinobacteria Biosynthetic Diversity.</title>
        <authorList>
            <person name="Kalkreuter E."/>
            <person name="Kautsar S.A."/>
            <person name="Yang D."/>
            <person name="Bader C.D."/>
            <person name="Teijaro C.N."/>
            <person name="Fluegel L."/>
            <person name="Davis C.M."/>
            <person name="Simpson J.R."/>
            <person name="Lauterbach L."/>
            <person name="Steele A.D."/>
            <person name="Gui C."/>
            <person name="Meng S."/>
            <person name="Li G."/>
            <person name="Viehrig K."/>
            <person name="Ye F."/>
            <person name="Su P."/>
            <person name="Kiefer A.F."/>
            <person name="Nichols A."/>
            <person name="Cepeda A.J."/>
            <person name="Yan W."/>
            <person name="Fan B."/>
            <person name="Jiang Y."/>
            <person name="Adhikari A."/>
            <person name="Zheng C.-J."/>
            <person name="Schuster L."/>
            <person name="Cowan T.M."/>
            <person name="Smanski M.J."/>
            <person name="Chevrette M.G."/>
            <person name="De Carvalho L.P.S."/>
            <person name="Shen B."/>
        </authorList>
    </citation>
    <scope>NUCLEOTIDE SEQUENCE [LARGE SCALE GENOMIC DNA]</scope>
    <source>
        <strain evidence="2 3">NPDC000632</strain>
    </source>
</reference>
<evidence type="ECO:0000313" key="3">
    <source>
        <dbReference type="Proteomes" id="UP001490330"/>
    </source>
</evidence>
<name>A0ABV1VBC8_9ACTN</name>
<evidence type="ECO:0000313" key="2">
    <source>
        <dbReference type="EMBL" id="MER6903806.1"/>
    </source>
</evidence>
<dbReference type="Proteomes" id="UP001490330">
    <property type="component" value="Unassembled WGS sequence"/>
</dbReference>
<comment type="caution">
    <text evidence="2">The sequence shown here is derived from an EMBL/GenBank/DDBJ whole genome shotgun (WGS) entry which is preliminary data.</text>
</comment>
<feature type="region of interest" description="Disordered" evidence="1">
    <location>
        <begin position="41"/>
        <end position="90"/>
    </location>
</feature>
<dbReference type="RefSeq" id="WP_350715420.1">
    <property type="nucleotide sequence ID" value="NZ_JBEPCO010000002.1"/>
</dbReference>
<proteinExistence type="predicted"/>
<protein>
    <submittedName>
        <fullName evidence="2">Uncharacterized protein</fullName>
    </submittedName>
</protein>
<gene>
    <name evidence="2" type="ORF">ABT322_08460</name>
</gene>
<keyword evidence="3" id="KW-1185">Reference proteome</keyword>
<evidence type="ECO:0000256" key="1">
    <source>
        <dbReference type="SAM" id="MobiDB-lite"/>
    </source>
</evidence>
<sequence>MTITMRSYGFTWTDADGTPRAAAVAYDEVSADRRRDELEKAGATGIVGTGSPPHRPFGLGKRGGTSGLKRDRPTTTGVAWRGGQLHTRPA</sequence>
<accession>A0ABV1VBC8</accession>